<name>K9YL36_CYASC</name>
<dbReference type="Gene3D" id="2.160.20.80">
    <property type="entry name" value="E3 ubiquitin-protein ligase SopA"/>
    <property type="match status" value="1"/>
</dbReference>
<dbReference type="BioCyc" id="CSTA292563:G1353-1208-MONOMER"/>
<dbReference type="PANTHER" id="PTHR47485">
    <property type="entry name" value="THYLAKOID LUMENAL 17.4 KDA PROTEIN, CHLOROPLASTIC"/>
    <property type="match status" value="1"/>
</dbReference>
<sequence>MAEYQILNSHNQYCDCLSINVELIPVNDTPNQFQICLSLGFNPQEQTILNGKVEFALRVVRLYLNLDNVRFIEAQEIKSPLIKKVDDPLSRLPYWEIRHLIDSKFLEGHLDNIILGTVEIQAAPYTLTVTLKSKLAHIYLTQIEGLWRHDITPNKHAILERKLAKFIWETNLKPCVSETIFSSEEIKNTSKAQVPEDNLLQELKDILQLIYQTPKDDFCDLATIAGLNPLVDFAGGDLTGANLSGLKLSSADFKYVNLRGADLTDVDLSEANISYAKLNGADLSGAYLEGANLRFSNLQSASLALANLIGADLTGANLIKANLTKTSLAQALVEGTIFGDNIDS</sequence>
<dbReference type="eggNOG" id="COG1357">
    <property type="taxonomic scope" value="Bacteria"/>
</dbReference>
<dbReference type="KEGG" id="csn:Cyast_1201"/>
<keyword evidence="1" id="KW-0677">Repeat</keyword>
<dbReference type="STRING" id="292563.Cyast_1201"/>
<evidence type="ECO:0000256" key="1">
    <source>
        <dbReference type="ARBA" id="ARBA00022737"/>
    </source>
</evidence>
<dbReference type="PATRIC" id="fig|292563.3.peg.1260"/>
<keyword evidence="3" id="KW-1185">Reference proteome</keyword>
<protein>
    <submittedName>
        <fullName evidence="2">Pentapeptide repeat protein</fullName>
    </submittedName>
</protein>
<dbReference type="SUPFAM" id="SSF141571">
    <property type="entry name" value="Pentapeptide repeat-like"/>
    <property type="match status" value="1"/>
</dbReference>
<dbReference type="InterPro" id="IPR001646">
    <property type="entry name" value="5peptide_repeat"/>
</dbReference>
<dbReference type="HOGENOM" id="CLU_745398_0_0_3"/>
<reference evidence="3" key="1">
    <citation type="journal article" date="2013" name="Proc. Natl. Acad. Sci. U.S.A.">
        <title>Improving the coverage of the cyanobacterial phylum using diversity-driven genome sequencing.</title>
        <authorList>
            <person name="Shih P.M."/>
            <person name="Wu D."/>
            <person name="Latifi A."/>
            <person name="Axen S.D."/>
            <person name="Fewer D.P."/>
            <person name="Talla E."/>
            <person name="Calteau A."/>
            <person name="Cai F."/>
            <person name="Tandeau de Marsac N."/>
            <person name="Rippka R."/>
            <person name="Herdman M."/>
            <person name="Sivonen K."/>
            <person name="Coursin T."/>
            <person name="Laurent T."/>
            <person name="Goodwin L."/>
            <person name="Nolan M."/>
            <person name="Davenport K.W."/>
            <person name="Han C.S."/>
            <person name="Rubin E.M."/>
            <person name="Eisen J.A."/>
            <person name="Woyke T."/>
            <person name="Gugger M."/>
            <person name="Kerfeld C.A."/>
        </authorList>
    </citation>
    <scope>NUCLEOTIDE SEQUENCE [LARGE SCALE GENOMIC DNA]</scope>
    <source>
        <strain evidence="3">ATCC 29140 / PCC 7202</strain>
    </source>
</reference>
<evidence type="ECO:0000313" key="3">
    <source>
        <dbReference type="Proteomes" id="UP000010483"/>
    </source>
</evidence>
<dbReference type="Pfam" id="PF00805">
    <property type="entry name" value="Pentapeptide"/>
    <property type="match status" value="2"/>
</dbReference>
<dbReference type="AlphaFoldDB" id="K9YL36"/>
<accession>K9YL36</accession>
<dbReference type="Proteomes" id="UP000010483">
    <property type="component" value="Chromosome"/>
</dbReference>
<gene>
    <name evidence="2" type="ordered locus">Cyast_1201</name>
</gene>
<evidence type="ECO:0000313" key="2">
    <source>
        <dbReference type="EMBL" id="AFZ47167.1"/>
    </source>
</evidence>
<dbReference type="EMBL" id="CP003940">
    <property type="protein sequence ID" value="AFZ47167.1"/>
    <property type="molecule type" value="Genomic_DNA"/>
</dbReference>
<proteinExistence type="predicted"/>
<dbReference type="PANTHER" id="PTHR47485:SF1">
    <property type="entry name" value="THYLAKOID LUMENAL 17.4 KDA PROTEIN, CHLOROPLASTIC"/>
    <property type="match status" value="1"/>
</dbReference>
<organism evidence="2 3">
    <name type="scientific">Cyanobacterium stanieri (strain ATCC 29140 / PCC 7202)</name>
    <dbReference type="NCBI Taxonomy" id="292563"/>
    <lineage>
        <taxon>Bacteria</taxon>
        <taxon>Bacillati</taxon>
        <taxon>Cyanobacteriota</taxon>
        <taxon>Cyanophyceae</taxon>
        <taxon>Oscillatoriophycideae</taxon>
        <taxon>Chroococcales</taxon>
        <taxon>Geminocystaceae</taxon>
        <taxon>Cyanobacterium</taxon>
    </lineage>
</organism>